<evidence type="ECO:0000256" key="1">
    <source>
        <dbReference type="ARBA" id="ARBA00022737"/>
    </source>
</evidence>
<reference evidence="3" key="1">
    <citation type="journal article" date="2014" name="Int. J. Syst. Evol. Microbiol.">
        <title>Complete genome sequence of Corynebacterium casei LMG S-19264T (=DSM 44701T), isolated from a smear-ripened cheese.</title>
        <authorList>
            <consortium name="US DOE Joint Genome Institute (JGI-PGF)"/>
            <person name="Walter F."/>
            <person name="Albersmeier A."/>
            <person name="Kalinowski J."/>
            <person name="Ruckert C."/>
        </authorList>
    </citation>
    <scope>NUCLEOTIDE SEQUENCE</scope>
    <source>
        <strain evidence="3">CCM 8711</strain>
    </source>
</reference>
<dbReference type="SUPFAM" id="SSF63825">
    <property type="entry name" value="YWTD domain"/>
    <property type="match status" value="1"/>
</dbReference>
<sequence length="460" mass="46979">MISNNFYPIKNTLLAGLVALACVYTSCNKSSDVENVIPSASTTTILANVTPTTALSGGTITNLGSSFSLTATGVCYSATNQTPSITDSKTSDGTNYVFKSPITGLTPNTTYYLRAYIQNDAGVGYGNVVRFTTSATTADTTVNVTTLAGNGTPGLANGTGTAASFNNPQGIAVDAAGNVYVSDSFNHLIRKVTPAGVTTTFAGSGTLGFSGGTTATAQFYSPQGLAFDGSGNLYVADQGNNAVYKITSTGTVSILAGTGLAGYVNGAGTTARFNAPQGIATDATGNIYVADRNNNMIRKITSAGVVSTLAGTGSPALTDGDGPTVATFNRPVGVATDATGNIYVTDQGNVALRKVTPTGVVSTLIGNTATTTLLNNLSGIAIDAQGNMYITDQTGRILFINTQNILFTLAGKVNTTGFLDGSKTTALFSSPTSIAVDASKNIYVTDYNNNRIRKLTATTK</sequence>
<evidence type="ECO:0008006" key="5">
    <source>
        <dbReference type="Google" id="ProtNLM"/>
    </source>
</evidence>
<dbReference type="Pfam" id="PF01436">
    <property type="entry name" value="NHL"/>
    <property type="match status" value="5"/>
</dbReference>
<evidence type="ECO:0000313" key="3">
    <source>
        <dbReference type="EMBL" id="GGI52598.1"/>
    </source>
</evidence>
<dbReference type="EMBL" id="BMDO01000014">
    <property type="protein sequence ID" value="GGI52598.1"/>
    <property type="molecule type" value="Genomic_DNA"/>
</dbReference>
<feature type="repeat" description="NHL" evidence="2">
    <location>
        <begin position="273"/>
        <end position="303"/>
    </location>
</feature>
<dbReference type="PANTHER" id="PTHR13833:SF71">
    <property type="entry name" value="NHL DOMAIN-CONTAINING PROTEIN"/>
    <property type="match status" value="1"/>
</dbReference>
<comment type="caution">
    <text evidence="3">The sequence shown here is derived from an EMBL/GenBank/DDBJ whole genome shotgun (WGS) entry which is preliminary data.</text>
</comment>
<dbReference type="Gene3D" id="2.120.10.30">
    <property type="entry name" value="TolB, C-terminal domain"/>
    <property type="match status" value="3"/>
</dbReference>
<keyword evidence="4" id="KW-1185">Reference proteome</keyword>
<dbReference type="PANTHER" id="PTHR13833">
    <property type="match status" value="1"/>
</dbReference>
<dbReference type="PROSITE" id="PS51125">
    <property type="entry name" value="NHL"/>
    <property type="match status" value="4"/>
</dbReference>
<dbReference type="CDD" id="cd14953">
    <property type="entry name" value="NHL_like_1"/>
    <property type="match status" value="1"/>
</dbReference>
<evidence type="ECO:0000313" key="4">
    <source>
        <dbReference type="Proteomes" id="UP000662074"/>
    </source>
</evidence>
<evidence type="ECO:0000256" key="2">
    <source>
        <dbReference type="PROSITE-ProRule" id="PRU00504"/>
    </source>
</evidence>
<feature type="repeat" description="NHL" evidence="2">
    <location>
        <begin position="218"/>
        <end position="249"/>
    </location>
</feature>
<dbReference type="InterPro" id="IPR011042">
    <property type="entry name" value="6-blade_b-propeller_TolB-like"/>
</dbReference>
<keyword evidence="1" id="KW-0677">Repeat</keyword>
<dbReference type="RefSeq" id="WP_188418708.1">
    <property type="nucleotide sequence ID" value="NZ_BMDO01000014.1"/>
</dbReference>
<accession>A0A917JBI2</accession>
<dbReference type="Proteomes" id="UP000662074">
    <property type="component" value="Unassembled WGS sequence"/>
</dbReference>
<gene>
    <name evidence="3" type="ORF">GCM10011425_38100</name>
</gene>
<protein>
    <recommendedName>
        <fullName evidence="5">NHL repeat-containing protein</fullName>
    </recommendedName>
</protein>
<feature type="repeat" description="NHL" evidence="2">
    <location>
        <begin position="165"/>
        <end position="195"/>
    </location>
</feature>
<dbReference type="SUPFAM" id="SSF101898">
    <property type="entry name" value="NHL repeat"/>
    <property type="match status" value="1"/>
</dbReference>
<dbReference type="InterPro" id="IPR001258">
    <property type="entry name" value="NHL_repeat"/>
</dbReference>
<organism evidence="3 4">
    <name type="scientific">Mucilaginibacter galii</name>
    <dbReference type="NCBI Taxonomy" id="2005073"/>
    <lineage>
        <taxon>Bacteria</taxon>
        <taxon>Pseudomonadati</taxon>
        <taxon>Bacteroidota</taxon>
        <taxon>Sphingobacteriia</taxon>
        <taxon>Sphingobacteriales</taxon>
        <taxon>Sphingobacteriaceae</taxon>
        <taxon>Mucilaginibacter</taxon>
    </lineage>
</organism>
<reference evidence="3" key="2">
    <citation type="submission" date="2020-09" db="EMBL/GenBank/DDBJ databases">
        <authorList>
            <person name="Sun Q."/>
            <person name="Sedlacek I."/>
        </authorList>
    </citation>
    <scope>NUCLEOTIDE SEQUENCE</scope>
    <source>
        <strain evidence="3">CCM 8711</strain>
    </source>
</reference>
<name>A0A917JBI2_9SPHI</name>
<dbReference type="AlphaFoldDB" id="A0A917JBI2"/>
<proteinExistence type="predicted"/>
<feature type="repeat" description="NHL" evidence="2">
    <location>
        <begin position="428"/>
        <end position="458"/>
    </location>
</feature>